<sequence>MMKKALILTVALILMLAACKPQVVETPPSETVDLSLPVEPSAAPEPTPTETPPVTLTVCTASLPETLSPFGGPLTPARERLNALLYPPAYTLGNVWLEPVPIRRGQMLVDARGELVMAAEGVNVRPSGCRENACSITWNGLDPLEMDRMVVDFSLHAGLTWSDGAPLIPADAVLSYTLASDPSSPVYGWAEARTESFNARDAISLSWRGLPGFTSAELERFFWTPLPSHRFDSVPDFSAVAAETSSYGPFSLAERGEHELLLTRNPGYPSPAETLPGVDQVVLRALEGGAVAAWEALQTGTCDALDASFNLVEAPEVLAAIQSEPGYEVRVETDGPPTQLVFGIRPAEYDTINNPVFAERKDFFADSRTRLALTQCIDIEALAAQTGSAPVLQAGLSYDPVAGATLLETVGWVDHDGDPLTPRVSQNVPGVFNSTPLSLTLLAGPSPFHQDLAAGIAEMLGICGVGLQVHTLSLPELYAPGPEGPLFGRAFDLTLLAWQRPPGGDCALYASWAIPNTTNGWIGTNIAGFSDAGYDALCSAALLATPEEVDTRRESAQAAFAELLPAVMLVTPVRVEVWKIDAGGW</sequence>
<dbReference type="PANTHER" id="PTHR30290:SF9">
    <property type="entry name" value="OLIGOPEPTIDE-BINDING PROTEIN APPA"/>
    <property type="match status" value="1"/>
</dbReference>
<dbReference type="Proteomes" id="UP000195514">
    <property type="component" value="Chromosome I"/>
</dbReference>
<evidence type="ECO:0000256" key="2">
    <source>
        <dbReference type="ARBA" id="ARBA00022448"/>
    </source>
</evidence>
<feature type="domain" description="Solute-binding protein family 5" evidence="6">
    <location>
        <begin position="147"/>
        <end position="512"/>
    </location>
</feature>
<evidence type="ECO:0000256" key="5">
    <source>
        <dbReference type="SAM" id="SignalP"/>
    </source>
</evidence>
<evidence type="ECO:0000256" key="3">
    <source>
        <dbReference type="ARBA" id="ARBA00022729"/>
    </source>
</evidence>
<dbReference type="Pfam" id="PF00496">
    <property type="entry name" value="SBP_bac_5"/>
    <property type="match status" value="1"/>
</dbReference>
<evidence type="ECO:0000313" key="8">
    <source>
        <dbReference type="Proteomes" id="UP000195514"/>
    </source>
</evidence>
<dbReference type="GO" id="GO:0015833">
    <property type="term" value="P:peptide transport"/>
    <property type="evidence" value="ECO:0007669"/>
    <property type="project" value="TreeGrafter"/>
</dbReference>
<dbReference type="SUPFAM" id="SSF53850">
    <property type="entry name" value="Periplasmic binding protein-like II"/>
    <property type="match status" value="1"/>
</dbReference>
<name>A0A1Y6K152_9CHLR</name>
<dbReference type="PANTHER" id="PTHR30290">
    <property type="entry name" value="PERIPLASMIC BINDING COMPONENT OF ABC TRANSPORTER"/>
    <property type="match status" value="1"/>
</dbReference>
<dbReference type="Gene3D" id="3.40.190.10">
    <property type="entry name" value="Periplasmic binding protein-like II"/>
    <property type="match status" value="1"/>
</dbReference>
<dbReference type="InterPro" id="IPR039424">
    <property type="entry name" value="SBP_5"/>
</dbReference>
<feature type="signal peptide" evidence="5">
    <location>
        <begin position="1"/>
        <end position="23"/>
    </location>
</feature>
<evidence type="ECO:0000256" key="4">
    <source>
        <dbReference type="SAM" id="MobiDB-lite"/>
    </source>
</evidence>
<evidence type="ECO:0000259" key="6">
    <source>
        <dbReference type="Pfam" id="PF00496"/>
    </source>
</evidence>
<organism evidence="7 8">
    <name type="scientific">Candidatus Brevifilum fermentans</name>
    <dbReference type="NCBI Taxonomy" id="1986204"/>
    <lineage>
        <taxon>Bacteria</taxon>
        <taxon>Bacillati</taxon>
        <taxon>Chloroflexota</taxon>
        <taxon>Anaerolineae</taxon>
        <taxon>Anaerolineales</taxon>
        <taxon>Anaerolineaceae</taxon>
        <taxon>Candidatus Brevifilum</taxon>
    </lineage>
</organism>
<dbReference type="GO" id="GO:1904680">
    <property type="term" value="F:peptide transmembrane transporter activity"/>
    <property type="evidence" value="ECO:0007669"/>
    <property type="project" value="TreeGrafter"/>
</dbReference>
<keyword evidence="3 5" id="KW-0732">Signal</keyword>
<dbReference type="InterPro" id="IPR000914">
    <property type="entry name" value="SBP_5_dom"/>
</dbReference>
<feature type="region of interest" description="Disordered" evidence="4">
    <location>
        <begin position="28"/>
        <end position="52"/>
    </location>
</feature>
<keyword evidence="2" id="KW-0813">Transport</keyword>
<dbReference type="Gene3D" id="3.10.105.10">
    <property type="entry name" value="Dipeptide-binding Protein, Domain 3"/>
    <property type="match status" value="1"/>
</dbReference>
<proteinExistence type="inferred from homology"/>
<gene>
    <name evidence="7" type="ORF">CFX1CAM_0295</name>
</gene>
<dbReference type="KEGG" id="abat:CFX1CAM_0295"/>
<evidence type="ECO:0000256" key="1">
    <source>
        <dbReference type="ARBA" id="ARBA00005695"/>
    </source>
</evidence>
<keyword evidence="8" id="KW-1185">Reference proteome</keyword>
<dbReference type="AlphaFoldDB" id="A0A1Y6K152"/>
<dbReference type="PROSITE" id="PS51257">
    <property type="entry name" value="PROKAR_LIPOPROTEIN"/>
    <property type="match status" value="1"/>
</dbReference>
<evidence type="ECO:0000313" key="7">
    <source>
        <dbReference type="EMBL" id="SMX53361.1"/>
    </source>
</evidence>
<comment type="similarity">
    <text evidence="1">Belongs to the bacterial solute-binding protein 5 family.</text>
</comment>
<accession>A0A1Y6K152</accession>
<reference evidence="8" key="1">
    <citation type="submission" date="2017-05" db="EMBL/GenBank/DDBJ databases">
        <authorList>
            <person name="Kirkegaard R."/>
            <person name="Mcilroy J S."/>
        </authorList>
    </citation>
    <scope>NUCLEOTIDE SEQUENCE [LARGE SCALE GENOMIC DNA]</scope>
</reference>
<protein>
    <submittedName>
        <fullName evidence="7">Putative ABC transporter substrate binding protein</fullName>
    </submittedName>
</protein>
<feature type="chain" id="PRO_5012757462" evidence="5">
    <location>
        <begin position="24"/>
        <end position="585"/>
    </location>
</feature>
<dbReference type="EMBL" id="LT859958">
    <property type="protein sequence ID" value="SMX53361.1"/>
    <property type="molecule type" value="Genomic_DNA"/>
</dbReference>